<feature type="transmembrane region" description="Helical" evidence="2">
    <location>
        <begin position="266"/>
        <end position="288"/>
    </location>
</feature>
<dbReference type="Proteomes" id="UP000239899">
    <property type="component" value="Unassembled WGS sequence"/>
</dbReference>
<feature type="domain" description="Phospholipid/glycerol acyltransferase" evidence="3">
    <location>
        <begin position="237"/>
        <end position="357"/>
    </location>
</feature>
<dbReference type="Pfam" id="PF06041">
    <property type="entry name" value="DUF924"/>
    <property type="match status" value="1"/>
</dbReference>
<dbReference type="InterPro" id="IPR010323">
    <property type="entry name" value="DUF924"/>
</dbReference>
<dbReference type="Pfam" id="PF01553">
    <property type="entry name" value="Acyltransferase"/>
    <property type="match status" value="1"/>
</dbReference>
<dbReference type="EMBL" id="LHPG02000009">
    <property type="protein sequence ID" value="PRW55909.1"/>
    <property type="molecule type" value="Genomic_DNA"/>
</dbReference>
<dbReference type="SUPFAM" id="SSF48452">
    <property type="entry name" value="TPR-like"/>
    <property type="match status" value="1"/>
</dbReference>
<dbReference type="InterPro" id="IPR002123">
    <property type="entry name" value="Plipid/glycerol_acylTrfase"/>
</dbReference>
<keyword evidence="5" id="KW-1185">Reference proteome</keyword>
<organism evidence="4 5">
    <name type="scientific">Chlorella sorokiniana</name>
    <name type="common">Freshwater green alga</name>
    <dbReference type="NCBI Taxonomy" id="3076"/>
    <lineage>
        <taxon>Eukaryota</taxon>
        <taxon>Viridiplantae</taxon>
        <taxon>Chlorophyta</taxon>
        <taxon>core chlorophytes</taxon>
        <taxon>Trebouxiophyceae</taxon>
        <taxon>Chlorellales</taxon>
        <taxon>Chlorellaceae</taxon>
        <taxon>Chlorella clade</taxon>
        <taxon>Chlorella</taxon>
    </lineage>
</organism>
<dbReference type="AlphaFoldDB" id="A0A2P6TPH3"/>
<keyword evidence="2" id="KW-1133">Transmembrane helix</keyword>
<dbReference type="STRING" id="3076.A0A2P6TPH3"/>
<reference evidence="4 5" key="1">
    <citation type="journal article" date="2018" name="Plant J.">
        <title>Genome sequences of Chlorella sorokiniana UTEX 1602 and Micractinium conductrix SAG 241.80: implications to maltose excretion by a green alga.</title>
        <authorList>
            <person name="Arriola M.B."/>
            <person name="Velmurugan N."/>
            <person name="Zhang Y."/>
            <person name="Plunkett M.H."/>
            <person name="Hondzo H."/>
            <person name="Barney B.M."/>
        </authorList>
    </citation>
    <scope>NUCLEOTIDE SEQUENCE [LARGE SCALE GENOMIC DNA]</scope>
    <source>
        <strain evidence="5">UTEX 1602</strain>
    </source>
</reference>
<evidence type="ECO:0000256" key="2">
    <source>
        <dbReference type="SAM" id="Phobius"/>
    </source>
</evidence>
<comment type="caution">
    <text evidence="4">The sequence shown here is derived from an EMBL/GenBank/DDBJ whole genome shotgun (WGS) entry which is preliminary data.</text>
</comment>
<dbReference type="SUPFAM" id="SSF69593">
    <property type="entry name" value="Glycerol-3-phosphate (1)-acyltransferase"/>
    <property type="match status" value="1"/>
</dbReference>
<dbReference type="SMART" id="SM00563">
    <property type="entry name" value="PlsC"/>
    <property type="match status" value="1"/>
</dbReference>
<dbReference type="GO" id="GO:0016746">
    <property type="term" value="F:acyltransferase activity"/>
    <property type="evidence" value="ECO:0007669"/>
    <property type="project" value="InterPro"/>
</dbReference>
<keyword evidence="2" id="KW-0812">Transmembrane</keyword>
<evidence type="ECO:0000259" key="3">
    <source>
        <dbReference type="SMART" id="SM00563"/>
    </source>
</evidence>
<dbReference type="OrthoDB" id="414698at2759"/>
<proteinExistence type="predicted"/>
<dbReference type="CDD" id="cd07989">
    <property type="entry name" value="LPLAT_AGPAT-like"/>
    <property type="match status" value="1"/>
</dbReference>
<name>A0A2P6TPH3_CHLSO</name>
<sequence length="517" mass="56927">MGGPEVDAEIISKFTGDCEALLRGEYDAWQAGRPEEALAGILIGDQLFRNAFRGTAKMYAADDKVLAWAKSLLGSGADRQLKPIQRVFVRMPLMHSELLADQNECVEGFNQLAAECEAAGWTEMAAMCQENMKYAISHRDVVEKWGRFPHRNAILSRESTPEEAAGIAAGTIPKCFMLVALSILWAPVLAAATGLLKWWRLRGPRNDMFAMTDYIVRLTRTRVVTVGERRLDRRPGMVYLPNHRSFADFFLDLVMTEGRAVVLSRLMVALGFPVVALSLIAQRAVVLFQRGGRRVRDREGFNTMLDRSLARSPHRSFLIYPEGHRSLLDEPLPLKTGMLKYAYSRRMPVQTVISANKEAVCSERQTAARFGQTVVTGFGQTVDPAQYPSFEDFMAEVQRVWDAEWVRVLSADPAEGTPLPPPVVDMQPPLFIRLRSSACALLSTALGAASLLLLARLALRFAVWQPLVASVLAGGLAAWCAASFVACSRPYKPPPPTQHKAVPAAAGSDAVNGKKAD</sequence>
<keyword evidence="2" id="KW-0472">Membrane</keyword>
<evidence type="ECO:0000313" key="5">
    <source>
        <dbReference type="Proteomes" id="UP000239899"/>
    </source>
</evidence>
<evidence type="ECO:0000313" key="4">
    <source>
        <dbReference type="EMBL" id="PRW55909.1"/>
    </source>
</evidence>
<feature type="transmembrane region" description="Helical" evidence="2">
    <location>
        <begin position="175"/>
        <end position="199"/>
    </location>
</feature>
<evidence type="ECO:0000256" key="1">
    <source>
        <dbReference type="SAM" id="MobiDB-lite"/>
    </source>
</evidence>
<gene>
    <name evidence="4" type="ORF">C2E21_4894</name>
</gene>
<dbReference type="InterPro" id="IPR011990">
    <property type="entry name" value="TPR-like_helical_dom_sf"/>
</dbReference>
<feature type="region of interest" description="Disordered" evidence="1">
    <location>
        <begin position="493"/>
        <end position="517"/>
    </location>
</feature>
<feature type="transmembrane region" description="Helical" evidence="2">
    <location>
        <begin position="464"/>
        <end position="487"/>
    </location>
</feature>
<accession>A0A2P6TPH3</accession>
<dbReference type="Gene3D" id="1.25.40.10">
    <property type="entry name" value="Tetratricopeptide repeat domain"/>
    <property type="match status" value="1"/>
</dbReference>
<dbReference type="Gene3D" id="1.20.58.320">
    <property type="entry name" value="TPR-like"/>
    <property type="match status" value="1"/>
</dbReference>
<protein>
    <recommendedName>
        <fullName evidence="3">Phospholipid/glycerol acyltransferase domain-containing protein</fullName>
    </recommendedName>
</protein>